<dbReference type="AlphaFoldDB" id="A0A0M0JM88"/>
<evidence type="ECO:0000256" key="5">
    <source>
        <dbReference type="SAM" id="MobiDB-lite"/>
    </source>
</evidence>
<dbReference type="OrthoDB" id="6732650at2759"/>
<dbReference type="InterPro" id="IPR038103">
    <property type="entry name" value="CDC73_C_sf"/>
</dbReference>
<reference evidence="9" key="1">
    <citation type="journal article" date="2015" name="PLoS Genet.">
        <title>Genome Sequence and Transcriptome Analyses of Chrysochromulina tobin: Metabolic Tools for Enhanced Algal Fitness in the Prominent Order Prymnesiales (Haptophyceae).</title>
        <authorList>
            <person name="Hovde B.T."/>
            <person name="Deodato C.R."/>
            <person name="Hunsperger H.M."/>
            <person name="Ryken S.A."/>
            <person name="Yost W."/>
            <person name="Jha R.K."/>
            <person name="Patterson J."/>
            <person name="Monnat R.J. Jr."/>
            <person name="Barlow S.B."/>
            <person name="Starkenburg S.R."/>
            <person name="Cattolico R.A."/>
        </authorList>
    </citation>
    <scope>NUCLEOTIDE SEQUENCE</scope>
    <source>
        <strain evidence="9">CCMP291</strain>
    </source>
</reference>
<dbReference type="GO" id="GO:0016593">
    <property type="term" value="C:Cdc73/Paf1 complex"/>
    <property type="evidence" value="ECO:0007669"/>
    <property type="project" value="InterPro"/>
</dbReference>
<evidence type="ECO:0000256" key="1">
    <source>
        <dbReference type="ARBA" id="ARBA00004123"/>
    </source>
</evidence>
<keyword evidence="9" id="KW-1185">Reference proteome</keyword>
<feature type="domain" description="Paf1 complex subunit Cdc73 N-terminal" evidence="7">
    <location>
        <begin position="3"/>
        <end position="162"/>
    </location>
</feature>
<dbReference type="PANTHER" id="PTHR12466:SF8">
    <property type="entry name" value="PARAFIBROMIN"/>
    <property type="match status" value="1"/>
</dbReference>
<evidence type="ECO:0000259" key="6">
    <source>
        <dbReference type="Pfam" id="PF05179"/>
    </source>
</evidence>
<feature type="compositionally biased region" description="Basic and acidic residues" evidence="5">
    <location>
        <begin position="229"/>
        <end position="259"/>
    </location>
</feature>
<keyword evidence="3" id="KW-0804">Transcription</keyword>
<dbReference type="GO" id="GO:0032968">
    <property type="term" value="P:positive regulation of transcription elongation by RNA polymerase II"/>
    <property type="evidence" value="ECO:0007669"/>
    <property type="project" value="TreeGrafter"/>
</dbReference>
<keyword evidence="4" id="KW-0539">Nucleus</keyword>
<evidence type="ECO:0000313" key="8">
    <source>
        <dbReference type="EMBL" id="KOO27691.1"/>
    </source>
</evidence>
<dbReference type="GO" id="GO:0000993">
    <property type="term" value="F:RNA polymerase II complex binding"/>
    <property type="evidence" value="ECO:0007669"/>
    <property type="project" value="TreeGrafter"/>
</dbReference>
<dbReference type="GO" id="GO:0006368">
    <property type="term" value="P:transcription elongation by RNA polymerase II"/>
    <property type="evidence" value="ECO:0007669"/>
    <property type="project" value="InterPro"/>
</dbReference>
<feature type="domain" description="Cell division control protein 73 C-terminal" evidence="6">
    <location>
        <begin position="374"/>
        <end position="526"/>
    </location>
</feature>
<dbReference type="Pfam" id="PF16050">
    <property type="entry name" value="CDC73_N"/>
    <property type="match status" value="1"/>
</dbReference>
<dbReference type="Proteomes" id="UP000037460">
    <property type="component" value="Unassembled WGS sequence"/>
</dbReference>
<comment type="caution">
    <text evidence="8">The sequence shown here is derived from an EMBL/GenBank/DDBJ whole genome shotgun (WGS) entry which is preliminary data.</text>
</comment>
<dbReference type="InterPro" id="IPR031336">
    <property type="entry name" value="CDC73_C"/>
</dbReference>
<evidence type="ECO:0000256" key="4">
    <source>
        <dbReference type="ARBA" id="ARBA00023242"/>
    </source>
</evidence>
<evidence type="ECO:0000256" key="2">
    <source>
        <dbReference type="ARBA" id="ARBA00010427"/>
    </source>
</evidence>
<organism evidence="8 9">
    <name type="scientific">Chrysochromulina tobinii</name>
    <dbReference type="NCBI Taxonomy" id="1460289"/>
    <lineage>
        <taxon>Eukaryota</taxon>
        <taxon>Haptista</taxon>
        <taxon>Haptophyta</taxon>
        <taxon>Prymnesiophyceae</taxon>
        <taxon>Prymnesiales</taxon>
        <taxon>Chrysochromulinaceae</taxon>
        <taxon>Chrysochromulina</taxon>
    </lineage>
</organism>
<evidence type="ECO:0000256" key="3">
    <source>
        <dbReference type="ARBA" id="ARBA00023163"/>
    </source>
</evidence>
<feature type="region of interest" description="Disordered" evidence="5">
    <location>
        <begin position="201"/>
        <end position="271"/>
    </location>
</feature>
<protein>
    <submittedName>
        <fullName evidence="8">Cdc73 domain protein</fullName>
    </submittedName>
</protein>
<dbReference type="Gene3D" id="3.40.50.11990">
    <property type="entry name" value="RNA polymerase II accessory factor, Cdc73 C-terminal domain"/>
    <property type="match status" value="1"/>
</dbReference>
<dbReference type="InterPro" id="IPR032041">
    <property type="entry name" value="Cdc73_N"/>
</dbReference>
<dbReference type="PANTHER" id="PTHR12466">
    <property type="entry name" value="CDC73 DOMAIN PROTEIN"/>
    <property type="match status" value="1"/>
</dbReference>
<proteinExistence type="inferred from homology"/>
<accession>A0A0M0JM88</accession>
<dbReference type="InterPro" id="IPR007852">
    <property type="entry name" value="Cdc73/Parafibromin"/>
</dbReference>
<evidence type="ECO:0000313" key="9">
    <source>
        <dbReference type="Proteomes" id="UP000037460"/>
    </source>
</evidence>
<feature type="compositionally biased region" description="Basic and acidic residues" evidence="5">
    <location>
        <begin position="134"/>
        <end position="155"/>
    </location>
</feature>
<feature type="region of interest" description="Disordered" evidence="5">
    <location>
        <begin position="133"/>
        <end position="155"/>
    </location>
</feature>
<evidence type="ECO:0000259" key="7">
    <source>
        <dbReference type="Pfam" id="PF16050"/>
    </source>
</evidence>
<dbReference type="EMBL" id="JWZX01002683">
    <property type="protein sequence ID" value="KOO27691.1"/>
    <property type="molecule type" value="Genomic_DNA"/>
</dbReference>
<comment type="subcellular location">
    <subcellularLocation>
        <location evidence="1">Nucleus</location>
    </subcellularLocation>
</comment>
<name>A0A0M0JM88_9EUKA</name>
<gene>
    <name evidence="8" type="ORF">Ctob_012834</name>
</gene>
<dbReference type="Pfam" id="PF05179">
    <property type="entry name" value="CDC73_C"/>
    <property type="match status" value="1"/>
</dbReference>
<comment type="similarity">
    <text evidence="2">Belongs to the CDC73 family.</text>
</comment>
<sequence length="543" mass="59014">MLSDPLTLLRDYTIGGKPVVLEGDHIVFGSTRFERTALTAYKAGATGGGDYYPIDSLWAILQKDPTQGKNTAGEYVAFCGSQNIKPVGITDRKELVEFLTGKVAESKSVDYAGYEQPEPVELEDASAGLGLESAEAKRASKPKERAEPTPEDREKIEKAKVAFQRFLLQPIGVKPTAEELASAEGDEDEVEAEGAAAADVGADEGVDAGEPAEAAKGGAGADAMEVDEANAKAEEAAGGDKEGKEEVGGATKATEDEKGTPAATPGSAAKPGLMKQEILEAALLKQVFNEAKPFIRFDRERVQSIQRREIAVRDRTSVLLAPSTTKFGVLETLLEQFKHKNKRKIEETGGREAHKHQPAARPSAFPGLRPGVTILIVPSAITSIVSMYNVRPLLEASEFTPGAELKAKEGFVKETSFLVSHTFEDGTKLELLVIDNPAKLQPHEWAQVGACIAQGSTWQFKGWPFPQGEVEIFAKMCGFYIRHSDEIPNQKTKGWTVTNLVFSREKSRRHEVGVIMTTFWVTLQKFLKIHKGNLLHNARSSRV</sequence>